<evidence type="ECO:0000313" key="2">
    <source>
        <dbReference type="Proteomes" id="UP000278653"/>
    </source>
</evidence>
<name>A0A3R9IYF6_STRMT</name>
<accession>A0A3R9IYF6</accession>
<comment type="caution">
    <text evidence="1">The sequence shown here is derived from an EMBL/GenBank/DDBJ whole genome shotgun (WGS) entry which is preliminary data.</text>
</comment>
<dbReference type="Proteomes" id="UP000278653">
    <property type="component" value="Unassembled WGS sequence"/>
</dbReference>
<dbReference type="AlphaFoldDB" id="A0A3R9IYF6"/>
<evidence type="ECO:0000313" key="1">
    <source>
        <dbReference type="EMBL" id="RSI59640.1"/>
    </source>
</evidence>
<organism evidence="1 2">
    <name type="scientific">Streptococcus mitis</name>
    <dbReference type="NCBI Taxonomy" id="28037"/>
    <lineage>
        <taxon>Bacteria</taxon>
        <taxon>Bacillati</taxon>
        <taxon>Bacillota</taxon>
        <taxon>Bacilli</taxon>
        <taxon>Lactobacillales</taxon>
        <taxon>Streptococcaceae</taxon>
        <taxon>Streptococcus</taxon>
        <taxon>Streptococcus mitis group</taxon>
    </lineage>
</organism>
<reference evidence="1 2" key="1">
    <citation type="submission" date="2018-11" db="EMBL/GenBank/DDBJ databases">
        <title>Species Designations Belie Phenotypic and Genotypic Heterogeneity in Oral Streptococci.</title>
        <authorList>
            <person name="Velsko I."/>
        </authorList>
    </citation>
    <scope>NUCLEOTIDE SEQUENCE [LARGE SCALE GENOMIC DNA]</scope>
    <source>
        <strain evidence="1 2">BCC15</strain>
    </source>
</reference>
<dbReference type="EMBL" id="RJNH01000013">
    <property type="protein sequence ID" value="RSI59640.1"/>
    <property type="molecule type" value="Genomic_DNA"/>
</dbReference>
<proteinExistence type="predicted"/>
<gene>
    <name evidence="1" type="ORF">D8865_09205</name>
</gene>
<dbReference type="RefSeq" id="WP_125448084.1">
    <property type="nucleotide sequence ID" value="NZ_RJNH01000013.1"/>
</dbReference>
<protein>
    <recommendedName>
        <fullName evidence="3">Transposase</fullName>
    </recommendedName>
</protein>
<evidence type="ECO:0008006" key="3">
    <source>
        <dbReference type="Google" id="ProtNLM"/>
    </source>
</evidence>
<sequence length="429" mass="51120">MYTIELKLDTRGYDEYLEKKFKYGYKLKRALVNYFNMQENRRVNSDRYKELAERMKELNTRQDIIKDTKDKGRKKLLKEAYKELSEEVKKGWIELNDSYCLGNGKFVDYKKLGQASVMYERYASEGIINWSSFESMAQATKQGYLKRRKQADSDNTLKVPRYVDFNTLWYRKCNNNVTPDGLRFGKRGNYIIFPYIFKGTDEIRFTYALERQKIAWYGLKRILDRHNKWLYSVLIVFSEVPYGLPESPVKQGKVVVSVDVDKLAIKTFNVDTEEEVFFDIANDFGYSEKLSYYDRKLEESRRQSNPDNYNVDGTVKEGKRSWVKTKNYNTLLARKRTLWHKIKQSRKDRFHSITKAIVLNCDEIVVIKEDFKALQKRKDYNPEEMKWMDSRKQKGAEIMFNAPYEFIELLKQKATYLGISYSEITKEKQ</sequence>